<keyword evidence="2" id="KW-1185">Reference proteome</keyword>
<reference evidence="1 2" key="1">
    <citation type="submission" date="2019-08" db="EMBL/GenBank/DDBJ databases">
        <authorList>
            <person name="Chang H.C."/>
            <person name="Mun S.Y."/>
        </authorList>
    </citation>
    <scope>NUCLEOTIDE SEQUENCE [LARGE SCALE GENOMIC DNA]</scope>
    <source>
        <strain evidence="1 2">SK</strain>
    </source>
</reference>
<dbReference type="Proteomes" id="UP000516446">
    <property type="component" value="Chromosome"/>
</dbReference>
<gene>
    <name evidence="1" type="ORF">FY536_00965</name>
</gene>
<dbReference type="AlphaFoldDB" id="A0A7H1MKE5"/>
<dbReference type="EMBL" id="CP043431">
    <property type="protein sequence ID" value="QNT63931.1"/>
    <property type="molecule type" value="Genomic_DNA"/>
</dbReference>
<evidence type="ECO:0008006" key="3">
    <source>
        <dbReference type="Google" id="ProtNLM"/>
    </source>
</evidence>
<dbReference type="RefSeq" id="WP_104914402.1">
    <property type="nucleotide sequence ID" value="NZ_CP026847.1"/>
</dbReference>
<organism evidence="1 2">
    <name type="scientific">Weissella koreensis</name>
    <dbReference type="NCBI Taxonomy" id="165096"/>
    <lineage>
        <taxon>Bacteria</taxon>
        <taxon>Bacillati</taxon>
        <taxon>Bacillota</taxon>
        <taxon>Bacilli</taxon>
        <taxon>Lactobacillales</taxon>
        <taxon>Lactobacillaceae</taxon>
        <taxon>Weissella</taxon>
    </lineage>
</organism>
<accession>A0A7H1MKE5</accession>
<protein>
    <recommendedName>
        <fullName evidence="3">Glycosyltransferase RgtA/B/C/D-like domain-containing protein</fullName>
    </recommendedName>
</protein>
<evidence type="ECO:0000313" key="2">
    <source>
        <dbReference type="Proteomes" id="UP000516446"/>
    </source>
</evidence>
<sequence length="361" mass="41280">MTGLDTEYFWSSLFGSSWLSFSYLSFLCVDLFMVTSLISIYLIDKTKTFKTWSIFLIWLSVFPYIIVPYTDTTVLPLISTYILGYTLLKKATSRSQQIIGAFLLGIFAMLGYLMKPTAVIPLIAIIVVELLYLFFNRTKKEDNLKLIIKCILVIIAALCVQFGYQIKTNNQKFVHIDQKLKVPAIHFISMGMHDEGGFSQIDAGPMYSAHSSDEMKKISKKDIQTRISEYTPYTYGLFLIYKNYNNTADGSFGWLQEGNFIDQQPSNFVQNWVYPNGKYLNSFYVIVQILWILALLILLLTKASSENSRLYLLLFKVALLGGFAYLLIFEGGRSRYLIQFIPVIILLLGLSNFSHSTNNLN</sequence>
<name>A0A7H1MKE5_9LACO</name>
<evidence type="ECO:0000313" key="1">
    <source>
        <dbReference type="EMBL" id="QNT63931.1"/>
    </source>
</evidence>
<proteinExistence type="predicted"/>